<evidence type="ECO:0000313" key="2">
    <source>
        <dbReference type="Proteomes" id="UP000830055"/>
    </source>
</evidence>
<evidence type="ECO:0008006" key="3">
    <source>
        <dbReference type="Google" id="ProtNLM"/>
    </source>
</evidence>
<evidence type="ECO:0000313" key="1">
    <source>
        <dbReference type="EMBL" id="BDD88049.1"/>
    </source>
</evidence>
<dbReference type="PROSITE" id="PS51257">
    <property type="entry name" value="PROKAR_LIPOPROTEIN"/>
    <property type="match status" value="1"/>
</dbReference>
<accession>A0ABM7WAN1</accession>
<dbReference type="EMBL" id="AP025516">
    <property type="protein sequence ID" value="BDD88049.1"/>
    <property type="molecule type" value="Genomic_DNA"/>
</dbReference>
<dbReference type="RefSeq" id="WP_284151439.1">
    <property type="nucleotide sequence ID" value="NZ_AP025516.1"/>
</dbReference>
<organism evidence="1 2">
    <name type="scientific">Desulfofustis limnaeus</name>
    <dbReference type="NCBI Taxonomy" id="2740163"/>
    <lineage>
        <taxon>Bacteria</taxon>
        <taxon>Pseudomonadati</taxon>
        <taxon>Thermodesulfobacteriota</taxon>
        <taxon>Desulfobulbia</taxon>
        <taxon>Desulfobulbales</taxon>
        <taxon>Desulfocapsaceae</taxon>
        <taxon>Desulfofustis</taxon>
    </lineage>
</organism>
<proteinExistence type="predicted"/>
<keyword evidence="2" id="KW-1185">Reference proteome</keyword>
<protein>
    <recommendedName>
        <fullName evidence="3">DUF1425 domain-containing protein</fullName>
    </recommendedName>
</protein>
<sequence length="171" mass="19282">MEMRNHQQGRRPGRLEQFARVALCVCILLACGYGIKRVAEAPDIIGLLNPGVEPTARVEAEGRHLVLSDYRFDLHQPGSMTQAEFALVNNGSRPVRDVTIFCDFYDRTGEKRGGGRWVVYDTIDPLHEERYKLQEKRYLSHLIDASSTICRIVDVRSGGPQLAGHQPGRNH</sequence>
<reference evidence="1 2" key="1">
    <citation type="submission" date="2022-01" db="EMBL/GenBank/DDBJ databases">
        <title>Desulfofustis limnae sp. nov., a novel mesophilic sulfate-reducing bacterium isolated from marsh soil.</title>
        <authorList>
            <person name="Watanabe M."/>
            <person name="Takahashi A."/>
            <person name="Kojima H."/>
            <person name="Fukui M."/>
        </authorList>
    </citation>
    <scope>NUCLEOTIDE SEQUENCE [LARGE SCALE GENOMIC DNA]</scope>
    <source>
        <strain evidence="1 2">PPLL</strain>
    </source>
</reference>
<gene>
    <name evidence="1" type="ORF">DPPLL_24140</name>
</gene>
<dbReference type="Proteomes" id="UP000830055">
    <property type="component" value="Chromosome"/>
</dbReference>
<name>A0ABM7WAN1_9BACT</name>